<feature type="compositionally biased region" description="Basic and acidic residues" evidence="1">
    <location>
        <begin position="71"/>
        <end position="84"/>
    </location>
</feature>
<keyword evidence="3" id="KW-1185">Reference proteome</keyword>
<dbReference type="VEuPathDB" id="VectorBase:AQUA004190"/>
<name>A0A182X317_ANOQN</name>
<reference evidence="2" key="1">
    <citation type="submission" date="2020-05" db="UniProtKB">
        <authorList>
            <consortium name="EnsemblMetazoa"/>
        </authorList>
    </citation>
    <scope>IDENTIFICATION</scope>
    <source>
        <strain evidence="2">SANGQUA</strain>
    </source>
</reference>
<sequence length="93" mass="10427">MAVQLTHTVTKMDSLKELVIREGKNEVLQAIGESCVQLENLSVAYLLSSNPELLRSLSNLANLRHPKHADRRPVHLCTDRRSSESHVSPSQQN</sequence>
<protein>
    <submittedName>
        <fullName evidence="2">Uncharacterized protein</fullName>
    </submittedName>
</protein>
<dbReference type="AlphaFoldDB" id="A0A182X317"/>
<evidence type="ECO:0000313" key="2">
    <source>
        <dbReference type="EnsemblMetazoa" id="AQUA004190-PA"/>
    </source>
</evidence>
<feature type="region of interest" description="Disordered" evidence="1">
    <location>
        <begin position="65"/>
        <end position="93"/>
    </location>
</feature>
<evidence type="ECO:0000256" key="1">
    <source>
        <dbReference type="SAM" id="MobiDB-lite"/>
    </source>
</evidence>
<evidence type="ECO:0000313" key="3">
    <source>
        <dbReference type="Proteomes" id="UP000076407"/>
    </source>
</evidence>
<dbReference type="Proteomes" id="UP000076407">
    <property type="component" value="Unassembled WGS sequence"/>
</dbReference>
<dbReference type="EnsemblMetazoa" id="AQUA004190-RA">
    <property type="protein sequence ID" value="AQUA004190-PA"/>
    <property type="gene ID" value="AQUA004190"/>
</dbReference>
<accession>A0A182X317</accession>
<proteinExistence type="predicted"/>
<organism evidence="2 3">
    <name type="scientific">Anopheles quadriannulatus</name>
    <name type="common">Mosquito</name>
    <dbReference type="NCBI Taxonomy" id="34691"/>
    <lineage>
        <taxon>Eukaryota</taxon>
        <taxon>Metazoa</taxon>
        <taxon>Ecdysozoa</taxon>
        <taxon>Arthropoda</taxon>
        <taxon>Hexapoda</taxon>
        <taxon>Insecta</taxon>
        <taxon>Pterygota</taxon>
        <taxon>Neoptera</taxon>
        <taxon>Endopterygota</taxon>
        <taxon>Diptera</taxon>
        <taxon>Nematocera</taxon>
        <taxon>Culicoidea</taxon>
        <taxon>Culicidae</taxon>
        <taxon>Anophelinae</taxon>
        <taxon>Anopheles</taxon>
    </lineage>
</organism>